<dbReference type="InterPro" id="IPR002347">
    <property type="entry name" value="SDR_fam"/>
</dbReference>
<proteinExistence type="inferred from homology"/>
<dbReference type="PANTHER" id="PTHR43008:SF12">
    <property type="entry name" value="OXIDOREDUCTASE, SHORT CHAIN DEHYDROGENASE_REDUCTASE FAMILY (AFU_ORTHOLOGUE AFUA_6G13830)"/>
    <property type="match status" value="1"/>
</dbReference>
<evidence type="ECO:0000256" key="2">
    <source>
        <dbReference type="ARBA" id="ARBA00022857"/>
    </source>
</evidence>
<dbReference type="GO" id="GO:0019594">
    <property type="term" value="P:mannitol metabolic process"/>
    <property type="evidence" value="ECO:0007669"/>
    <property type="project" value="UniProtKB-ARBA"/>
</dbReference>
<organism evidence="5 6">
    <name type="scientific">Phomopsis amygdali</name>
    <name type="common">Fusicoccum amygdali</name>
    <dbReference type="NCBI Taxonomy" id="1214568"/>
    <lineage>
        <taxon>Eukaryota</taxon>
        <taxon>Fungi</taxon>
        <taxon>Dikarya</taxon>
        <taxon>Ascomycota</taxon>
        <taxon>Pezizomycotina</taxon>
        <taxon>Sordariomycetes</taxon>
        <taxon>Sordariomycetidae</taxon>
        <taxon>Diaporthales</taxon>
        <taxon>Diaporthaceae</taxon>
        <taxon>Diaporthe</taxon>
    </lineage>
</organism>
<dbReference type="FunFam" id="3.40.50.720:FF:000090">
    <property type="entry name" value="NADP-dependent mannitol dehydrogenase"/>
    <property type="match status" value="1"/>
</dbReference>
<dbReference type="GO" id="GO:0050664">
    <property type="term" value="F:oxidoreductase activity, acting on NAD(P)H, oxygen as acceptor"/>
    <property type="evidence" value="ECO:0007669"/>
    <property type="project" value="TreeGrafter"/>
</dbReference>
<keyword evidence="2" id="KW-0521">NADP</keyword>
<dbReference type="Gene3D" id="3.40.50.720">
    <property type="entry name" value="NAD(P)-binding Rossmann-like Domain"/>
    <property type="match status" value="1"/>
</dbReference>
<dbReference type="InterPro" id="IPR057326">
    <property type="entry name" value="KR_dom"/>
</dbReference>
<name>A0AAD9W5H2_PHOAM</name>
<gene>
    <name evidence="5" type="ORF">N8I77_003972</name>
</gene>
<comment type="similarity">
    <text evidence="1">Belongs to the short-chain dehydrogenases/reductases (SDR) family.</text>
</comment>
<dbReference type="SUPFAM" id="SSF51735">
    <property type="entry name" value="NAD(P)-binding Rossmann-fold domains"/>
    <property type="match status" value="1"/>
</dbReference>
<dbReference type="PANTHER" id="PTHR43008">
    <property type="entry name" value="BENZIL REDUCTASE"/>
    <property type="match status" value="1"/>
</dbReference>
<dbReference type="Proteomes" id="UP001265746">
    <property type="component" value="Unassembled WGS sequence"/>
</dbReference>
<sequence length="284" mass="30122">MVLASHPNPTAPVISHFDLNGKVALVTGGCRGIGLEVARGLAEAGANVAITYTSQKPADADAIAASLAASTGRAVKALKCEVKSRDEVFETVEKVVADKELSPTGRLHVVVANAGTAGNVPALDHPEDRWREMLDINFHGAFWTAQAAAQVFERQWKADGGKEGGAQSRCSIIFTASVSAILVNVPQKQAAYNASKAALVHLAKSLAVEWVDFARVNCISPGFIKTDILEGAPQWVEEKWMSMVPADRMALPEELKGSYVYLASDASSYMTGANLVIDGGYTLP</sequence>
<dbReference type="InterPro" id="IPR036291">
    <property type="entry name" value="NAD(P)-bd_dom_sf"/>
</dbReference>
<dbReference type="PRINTS" id="PR00081">
    <property type="entry name" value="GDHRDH"/>
</dbReference>
<evidence type="ECO:0000256" key="3">
    <source>
        <dbReference type="ARBA" id="ARBA00023002"/>
    </source>
</evidence>
<reference evidence="5" key="1">
    <citation type="submission" date="2023-06" db="EMBL/GenBank/DDBJ databases">
        <authorList>
            <person name="Noh H."/>
        </authorList>
    </citation>
    <scope>NUCLEOTIDE SEQUENCE</scope>
    <source>
        <strain evidence="5">DUCC20226</strain>
    </source>
</reference>
<dbReference type="Pfam" id="PF13561">
    <property type="entry name" value="adh_short_C2"/>
    <property type="match status" value="1"/>
</dbReference>
<evidence type="ECO:0000259" key="4">
    <source>
        <dbReference type="SMART" id="SM00822"/>
    </source>
</evidence>
<dbReference type="InterPro" id="IPR020904">
    <property type="entry name" value="Sc_DH/Rdtase_CS"/>
</dbReference>
<comment type="caution">
    <text evidence="5">The sequence shown here is derived from an EMBL/GenBank/DDBJ whole genome shotgun (WGS) entry which is preliminary data.</text>
</comment>
<feature type="domain" description="Ketoreductase" evidence="4">
    <location>
        <begin position="22"/>
        <end position="222"/>
    </location>
</feature>
<dbReference type="AlphaFoldDB" id="A0AAD9W5H2"/>
<evidence type="ECO:0000313" key="5">
    <source>
        <dbReference type="EMBL" id="KAK2610552.1"/>
    </source>
</evidence>
<keyword evidence="3" id="KW-0560">Oxidoreductase</keyword>
<accession>A0AAD9W5H2</accession>
<protein>
    <recommendedName>
        <fullName evidence="4">Ketoreductase domain-containing protein</fullName>
    </recommendedName>
</protein>
<dbReference type="PROSITE" id="PS00061">
    <property type="entry name" value="ADH_SHORT"/>
    <property type="match status" value="1"/>
</dbReference>
<evidence type="ECO:0000256" key="1">
    <source>
        <dbReference type="ARBA" id="ARBA00006484"/>
    </source>
</evidence>
<dbReference type="EMBL" id="JAUJFL010000002">
    <property type="protein sequence ID" value="KAK2610552.1"/>
    <property type="molecule type" value="Genomic_DNA"/>
</dbReference>
<dbReference type="SMART" id="SM00822">
    <property type="entry name" value="PKS_KR"/>
    <property type="match status" value="1"/>
</dbReference>
<dbReference type="GO" id="GO:0050085">
    <property type="term" value="F:mannitol 2-dehydrogenase (NADP+) activity"/>
    <property type="evidence" value="ECO:0007669"/>
    <property type="project" value="UniProtKB-ARBA"/>
</dbReference>
<evidence type="ECO:0000313" key="6">
    <source>
        <dbReference type="Proteomes" id="UP001265746"/>
    </source>
</evidence>
<keyword evidence="6" id="KW-1185">Reference proteome</keyword>